<feature type="region of interest" description="Disordered" evidence="1">
    <location>
        <begin position="1"/>
        <end position="30"/>
    </location>
</feature>
<gene>
    <name evidence="2" type="primary">gp5</name>
</gene>
<dbReference type="RefSeq" id="YP_010797505.1">
    <property type="nucleotide sequence ID" value="NC_076187.1"/>
</dbReference>
<evidence type="ECO:0000256" key="1">
    <source>
        <dbReference type="SAM" id="MobiDB-lite"/>
    </source>
</evidence>
<evidence type="ECO:0000313" key="2">
    <source>
        <dbReference type="EMBL" id="AWI42885.1"/>
    </source>
</evidence>
<dbReference type="Gene3D" id="1.10.3050.10">
    <property type="entry name" value="borna disease virus nucleoprotein, domain 2"/>
    <property type="match status" value="1"/>
</dbReference>
<name>A0A3B1EJ89_9MONO</name>
<dbReference type="EMBL" id="MF287670">
    <property type="protein sequence ID" value="AWI42885.1"/>
    <property type="molecule type" value="Viral_cRNA"/>
</dbReference>
<feature type="compositionally biased region" description="Polar residues" evidence="1">
    <location>
        <begin position="8"/>
        <end position="19"/>
    </location>
</feature>
<evidence type="ECO:0000313" key="3">
    <source>
        <dbReference type="Proteomes" id="UP000680010"/>
    </source>
</evidence>
<keyword evidence="3" id="KW-1185">Reference proteome</keyword>
<dbReference type="InterPro" id="IPR015970">
    <property type="entry name" value="P40_nucleoprot_sub2_BD-vir"/>
</dbReference>
<dbReference type="InterPro" id="IPR009441">
    <property type="entry name" value="P40_nucleoprot_BD-vir"/>
</dbReference>
<proteinExistence type="predicted"/>
<dbReference type="GeneID" id="80535307"/>
<organism evidence="2 3">
    <name type="scientific">Formica exsecta virus 4</name>
    <dbReference type="NCBI Taxonomy" id="2306079"/>
    <lineage>
        <taxon>Viruses</taxon>
        <taxon>Riboviria</taxon>
        <taxon>Orthornavirae</taxon>
        <taxon>Negarnaviricota</taxon>
        <taxon>Haploviricotina</taxon>
        <taxon>Monjiviricetes</taxon>
        <taxon>Mononegavirales</taxon>
        <taxon>Nyamiviridae</taxon>
        <taxon>Formivirus</taxon>
        <taxon>Formivirus finnoniae</taxon>
    </lineage>
</organism>
<dbReference type="Proteomes" id="UP000680010">
    <property type="component" value="Segment"/>
</dbReference>
<feature type="region of interest" description="Disordered" evidence="1">
    <location>
        <begin position="363"/>
        <end position="382"/>
    </location>
</feature>
<accession>A0A3B1EJ89</accession>
<dbReference type="KEGG" id="vg:80535307"/>
<feature type="compositionally biased region" description="Low complexity" evidence="1">
    <location>
        <begin position="20"/>
        <end position="29"/>
    </location>
</feature>
<reference evidence="2 3" key="1">
    <citation type="submission" date="2017-06" db="EMBL/GenBank/DDBJ databases">
        <title>Genome organization and molecular characterization of the three Formica exsecta viruses- FeV1, FeV2 and FeV4.</title>
        <authorList>
            <person name="Dhaygude K.U."/>
            <person name="Johansson H."/>
            <person name="Kulmuni J."/>
            <person name="Sundstroem L."/>
        </authorList>
    </citation>
    <scope>NUCLEOTIDE SEQUENCE [LARGE SCALE GENOMIC DNA]</scope>
</reference>
<sequence length="382" mass="42642">MTNKKTETFYTDTPPQSNMAQQAAPAPAADPFWDTSKDTEALPETFELKVAEAAPASYVKPVHSILTDADFEQGEIYTTAVCWLLGKKPKIVPTKTFEGTPAQRAAMERAQASPLADQMLVFYGMAGLATLVKEVRTTGPAVNTDYLTKRWQAICATNGITNIFAPGAEMARHLPGMMTEAVKWQEWIKPRAELRTVFLKLALGPGHDDRPALVKSVLEQLRMILTDFGLKSTQVMLGFITSASRAITLAPIAQQAVDLKTEVDKLKAKYKDNYPYIRVFPLPGVEKLNHRLYPDLYYAAVSTALLNKELGVEGRYKMTDVQTTISRGLIDKLADKPLHMETGVDETTIENLEKLGIHIRRGRPAEEEDEDLPPLRRRRLER</sequence>
<dbReference type="Pfam" id="PF06407">
    <property type="entry name" value="BDV_P40"/>
    <property type="match status" value="1"/>
</dbReference>
<protein>
    <submittedName>
        <fullName evidence="2">ORF5</fullName>
    </submittedName>
</protein>